<evidence type="ECO:0000313" key="9">
    <source>
        <dbReference type="EMBL" id="CAD8119933.1"/>
    </source>
</evidence>
<gene>
    <name evidence="9" type="ORF">PSON_ATCC_30995.1.T1230112</name>
</gene>
<keyword evidence="10" id="KW-1185">Reference proteome</keyword>
<feature type="transmembrane region" description="Helical" evidence="6">
    <location>
        <begin position="279"/>
        <end position="301"/>
    </location>
</feature>
<accession>A0A8S1QX03</accession>
<dbReference type="Proteomes" id="UP000692954">
    <property type="component" value="Unassembled WGS sequence"/>
</dbReference>
<evidence type="ECO:0000256" key="3">
    <source>
        <dbReference type="ARBA" id="ARBA00022617"/>
    </source>
</evidence>
<dbReference type="GO" id="GO:0020037">
    <property type="term" value="F:heme binding"/>
    <property type="evidence" value="ECO:0007669"/>
    <property type="project" value="TreeGrafter"/>
</dbReference>
<dbReference type="SMART" id="SM00664">
    <property type="entry name" value="DoH"/>
    <property type="match status" value="1"/>
</dbReference>
<dbReference type="AlphaFoldDB" id="A0A8S1QX03"/>
<evidence type="ECO:0000256" key="6">
    <source>
        <dbReference type="SAM" id="Phobius"/>
    </source>
</evidence>
<keyword evidence="6" id="KW-1133">Transmembrane helix</keyword>
<keyword evidence="6" id="KW-0472">Membrane</keyword>
<evidence type="ECO:0000313" key="10">
    <source>
        <dbReference type="Proteomes" id="UP000692954"/>
    </source>
</evidence>
<dbReference type="PANTHER" id="PTHR15422">
    <property type="entry name" value="OS05G0565100 PROTEIN"/>
    <property type="match status" value="1"/>
</dbReference>
<keyword evidence="6" id="KW-0812">Transmembrane</keyword>
<name>A0A8S1QX03_9CILI</name>
<keyword evidence="4" id="KW-0479">Metal-binding</keyword>
<evidence type="ECO:0000256" key="5">
    <source>
        <dbReference type="ARBA" id="ARBA00023004"/>
    </source>
</evidence>
<keyword evidence="7" id="KW-0732">Signal</keyword>
<dbReference type="EMBL" id="CAJJDN010000123">
    <property type="protein sequence ID" value="CAD8119933.1"/>
    <property type="molecule type" value="Genomic_DNA"/>
</dbReference>
<feature type="chain" id="PRO_5035856092" description="DOMON domain-containing protein" evidence="7">
    <location>
        <begin position="17"/>
        <end position="797"/>
    </location>
</feature>
<protein>
    <recommendedName>
        <fullName evidence="8">DOMON domain-containing protein</fullName>
    </recommendedName>
</protein>
<dbReference type="OrthoDB" id="291435at2759"/>
<dbReference type="InterPro" id="IPR045266">
    <property type="entry name" value="DOH_DOMON"/>
</dbReference>
<proteinExistence type="predicted"/>
<dbReference type="InterPro" id="IPR045150">
    <property type="entry name" value="CYB561D1/2"/>
</dbReference>
<evidence type="ECO:0000256" key="7">
    <source>
        <dbReference type="SAM" id="SignalP"/>
    </source>
</evidence>
<dbReference type="CDD" id="cd09631">
    <property type="entry name" value="DOMON_DOH"/>
    <property type="match status" value="1"/>
</dbReference>
<feature type="transmembrane region" description="Helical" evidence="6">
    <location>
        <begin position="240"/>
        <end position="259"/>
    </location>
</feature>
<organism evidence="9 10">
    <name type="scientific">Paramecium sonneborni</name>
    <dbReference type="NCBI Taxonomy" id="65129"/>
    <lineage>
        <taxon>Eukaryota</taxon>
        <taxon>Sar</taxon>
        <taxon>Alveolata</taxon>
        <taxon>Ciliophora</taxon>
        <taxon>Intramacronucleata</taxon>
        <taxon>Oligohymenophorea</taxon>
        <taxon>Peniculida</taxon>
        <taxon>Parameciidae</taxon>
        <taxon>Paramecium</taxon>
    </lineage>
</organism>
<sequence>MLGILLFGLMQEIILGSNIFYYNDPGNDISKPRTHARISQFNTIIDFYFEFSQDSQEVTMMIEIDKISYFSLGQGQSMKDADLWVFEIDSNMIIGNDCYSSDRKKPPTDASLGGRNDIEILGFYYNQEGKSGVKFKRKSITGDKYDKDLLQQKGVDMIWAHGKNNKSLKVEKHGKDTYGQVKIDMIDKGGDVDVDIEEENKYFKLHKWTNFICWGVASDLAIIIGRYYKTWIYRTYIHGLLFILIISSCLTTAILMLNVDWEILLWKNFKKESVQNEFHIVFFMILAICMIVQCIGGILYYNMLTSYKRNQKVSVKPSYHAIFGNAVYVIGKLQIIAGLFMDNDISIMLILGLVLTIRFILEVLYQKGSLKVMTNGNSSSSYFKKQQVIPSQEPLINKINASNLEVIEQWNFDKLWCIYHNQIIDLSQMIHPAGNYIWKLIEGQDITKYVLGAYPVPQLTLKPYHHSSYALKALLKYKTGVYINQDLELFYDINTNRSIKKLKAIWTVTSVNPYTFLIAKFGFTNQQFQLKNDLNGLETFGSYFIIKSDDNNDIHQRQYTMVLSMTNQRTKYRKDLLELFRKIINLQPLHKDLPKLEEFDNELPLIIKKYETKNGFSNFIHQDNRQGQYIIEGPFGNSIQIENNSHLIFIAGGTGLFPFLDILDYQLRVSYFDIVQMKLGNEASKLIDLGIKDFKKFTITMFLAVNSIDDLIGRDIYFALLSLQQYLNTPNFKLIIKGNFKLKECPIIGTRFTQQTFMDHISDLHQSATYFICGPPQMNQETEIILRQMGIMKIMVF</sequence>
<feature type="signal peptide" evidence="7">
    <location>
        <begin position="1"/>
        <end position="16"/>
    </location>
</feature>
<comment type="subcellular location">
    <subcellularLocation>
        <location evidence="2">Membrane</location>
        <topology evidence="2">Multi-pass membrane protein</topology>
    </subcellularLocation>
</comment>
<comment type="cofactor">
    <cofactor evidence="1">
        <name>heme b</name>
        <dbReference type="ChEBI" id="CHEBI:60344"/>
    </cofactor>
</comment>
<evidence type="ECO:0000256" key="2">
    <source>
        <dbReference type="ARBA" id="ARBA00004141"/>
    </source>
</evidence>
<comment type="caution">
    <text evidence="9">The sequence shown here is derived from an EMBL/GenBank/DDBJ whole genome shotgun (WGS) entry which is preliminary data.</text>
</comment>
<feature type="transmembrane region" description="Helical" evidence="6">
    <location>
        <begin position="322"/>
        <end position="341"/>
    </location>
</feature>
<evidence type="ECO:0000259" key="8">
    <source>
        <dbReference type="SMART" id="SM00664"/>
    </source>
</evidence>
<dbReference type="GO" id="GO:0140575">
    <property type="term" value="F:transmembrane monodehydroascorbate reductase activity"/>
    <property type="evidence" value="ECO:0007669"/>
    <property type="project" value="InterPro"/>
</dbReference>
<dbReference type="CDD" id="cd08760">
    <property type="entry name" value="Cyt_b561_FRRS1_like"/>
    <property type="match status" value="1"/>
</dbReference>
<keyword evidence="3" id="KW-0349">Heme</keyword>
<feature type="domain" description="DOMON" evidence="8">
    <location>
        <begin position="69"/>
        <end position="162"/>
    </location>
</feature>
<dbReference type="GO" id="GO:0046872">
    <property type="term" value="F:metal ion binding"/>
    <property type="evidence" value="ECO:0007669"/>
    <property type="project" value="UniProtKB-KW"/>
</dbReference>
<evidence type="ECO:0000256" key="4">
    <source>
        <dbReference type="ARBA" id="ARBA00022723"/>
    </source>
</evidence>
<dbReference type="PANTHER" id="PTHR15422:SF24">
    <property type="entry name" value="DOMON RELATED DOMAIN-CONTAINING PROTEIN"/>
    <property type="match status" value="1"/>
</dbReference>
<dbReference type="InterPro" id="IPR005018">
    <property type="entry name" value="DOMON_domain"/>
</dbReference>
<feature type="transmembrane region" description="Helical" evidence="6">
    <location>
        <begin position="208"/>
        <end position="228"/>
    </location>
</feature>
<dbReference type="Pfam" id="PF03351">
    <property type="entry name" value="DOMON"/>
    <property type="match status" value="1"/>
</dbReference>
<evidence type="ECO:0000256" key="1">
    <source>
        <dbReference type="ARBA" id="ARBA00001970"/>
    </source>
</evidence>
<feature type="transmembrane region" description="Helical" evidence="6">
    <location>
        <begin position="347"/>
        <end position="365"/>
    </location>
</feature>
<reference evidence="9" key="1">
    <citation type="submission" date="2021-01" db="EMBL/GenBank/DDBJ databases">
        <authorList>
            <consortium name="Genoscope - CEA"/>
            <person name="William W."/>
        </authorList>
    </citation>
    <scope>NUCLEOTIDE SEQUENCE</scope>
</reference>
<keyword evidence="5" id="KW-0408">Iron</keyword>
<dbReference type="GO" id="GO:0016020">
    <property type="term" value="C:membrane"/>
    <property type="evidence" value="ECO:0007669"/>
    <property type="project" value="UniProtKB-SubCell"/>
</dbReference>